<dbReference type="InterPro" id="IPR011006">
    <property type="entry name" value="CheY-like_superfamily"/>
</dbReference>
<dbReference type="PROSITE" id="PS50043">
    <property type="entry name" value="HTH_LUXR_2"/>
    <property type="match status" value="1"/>
</dbReference>
<gene>
    <name evidence="8" type="ORF">ACFO1S_20015</name>
</gene>
<reference evidence="9" key="1">
    <citation type="journal article" date="2019" name="Int. J. Syst. Evol. Microbiol.">
        <title>The Global Catalogue of Microorganisms (GCM) 10K type strain sequencing project: providing services to taxonomists for standard genome sequencing and annotation.</title>
        <authorList>
            <consortium name="The Broad Institute Genomics Platform"/>
            <consortium name="The Broad Institute Genome Sequencing Center for Infectious Disease"/>
            <person name="Wu L."/>
            <person name="Ma J."/>
        </authorList>
    </citation>
    <scope>NUCLEOTIDE SEQUENCE [LARGE SCALE GENOMIC DNA]</scope>
    <source>
        <strain evidence="9">CGMCC 4.1641</strain>
    </source>
</reference>
<dbReference type="RefSeq" id="WP_204601301.1">
    <property type="nucleotide sequence ID" value="NZ_JBHSED010000040.1"/>
</dbReference>
<dbReference type="SMART" id="SM00448">
    <property type="entry name" value="REC"/>
    <property type="match status" value="1"/>
</dbReference>
<dbReference type="InterPro" id="IPR039420">
    <property type="entry name" value="WalR-like"/>
</dbReference>
<dbReference type="PROSITE" id="PS50110">
    <property type="entry name" value="RESPONSE_REGULATORY"/>
    <property type="match status" value="1"/>
</dbReference>
<keyword evidence="4" id="KW-0804">Transcription</keyword>
<proteinExistence type="predicted"/>
<sequence length="221" mass="24098">MIQLLIVDDDPFIRESLKLILDLDPEIQVIGTCGNGEESFQFVKAHPETNIVLMDIRMPVCDGVEGTRKLKGLDHPPQVLILTTFDDDDYIVQAIRCGANGYLLKNVPPARIVSGIKSVAEGNHLIHPEIARKLAGLLEPHSLDARPAGGGDAASDQALANAGLTPAEQEIVRHIADGKSNKEIAGAMFLSEGTVKNYISEILGKLELRDRTQIAIFYLKR</sequence>
<dbReference type="PANTHER" id="PTHR43214">
    <property type="entry name" value="TWO-COMPONENT RESPONSE REGULATOR"/>
    <property type="match status" value="1"/>
</dbReference>
<dbReference type="InterPro" id="IPR001789">
    <property type="entry name" value="Sig_transdc_resp-reg_receiver"/>
</dbReference>
<evidence type="ECO:0000256" key="3">
    <source>
        <dbReference type="ARBA" id="ARBA00023125"/>
    </source>
</evidence>
<feature type="domain" description="Response regulatory" evidence="7">
    <location>
        <begin position="3"/>
        <end position="120"/>
    </location>
</feature>
<dbReference type="Proteomes" id="UP001595755">
    <property type="component" value="Unassembled WGS sequence"/>
</dbReference>
<evidence type="ECO:0000256" key="2">
    <source>
        <dbReference type="ARBA" id="ARBA00023015"/>
    </source>
</evidence>
<dbReference type="PRINTS" id="PR00038">
    <property type="entry name" value="HTHLUXR"/>
</dbReference>
<keyword evidence="3" id="KW-0238">DNA-binding</keyword>
<dbReference type="SMART" id="SM00421">
    <property type="entry name" value="HTH_LUXR"/>
    <property type="match status" value="1"/>
</dbReference>
<name>A0ABV8SFQ1_9BACL</name>
<feature type="modified residue" description="4-aspartylphosphate" evidence="5">
    <location>
        <position position="55"/>
    </location>
</feature>
<dbReference type="Pfam" id="PF00072">
    <property type="entry name" value="Response_reg"/>
    <property type="match status" value="1"/>
</dbReference>
<evidence type="ECO:0000313" key="9">
    <source>
        <dbReference type="Proteomes" id="UP001595755"/>
    </source>
</evidence>
<evidence type="ECO:0000313" key="8">
    <source>
        <dbReference type="EMBL" id="MFC4305718.1"/>
    </source>
</evidence>
<dbReference type="InterPro" id="IPR016032">
    <property type="entry name" value="Sig_transdc_resp-reg_C-effctor"/>
</dbReference>
<evidence type="ECO:0000256" key="1">
    <source>
        <dbReference type="ARBA" id="ARBA00022553"/>
    </source>
</evidence>
<dbReference type="Gene3D" id="3.40.50.2300">
    <property type="match status" value="1"/>
</dbReference>
<evidence type="ECO:0000256" key="5">
    <source>
        <dbReference type="PROSITE-ProRule" id="PRU00169"/>
    </source>
</evidence>
<dbReference type="EMBL" id="JBHSED010000040">
    <property type="protein sequence ID" value="MFC4305718.1"/>
    <property type="molecule type" value="Genomic_DNA"/>
</dbReference>
<dbReference type="InterPro" id="IPR058245">
    <property type="entry name" value="NreC/VraR/RcsB-like_REC"/>
</dbReference>
<evidence type="ECO:0000259" key="6">
    <source>
        <dbReference type="PROSITE" id="PS50043"/>
    </source>
</evidence>
<dbReference type="PANTHER" id="PTHR43214:SF40">
    <property type="entry name" value="TRANSCRIPTIONAL REGULATORY PROTEIN LNRK"/>
    <property type="match status" value="1"/>
</dbReference>
<keyword evidence="9" id="KW-1185">Reference proteome</keyword>
<dbReference type="InterPro" id="IPR000792">
    <property type="entry name" value="Tscrpt_reg_LuxR_C"/>
</dbReference>
<evidence type="ECO:0000256" key="4">
    <source>
        <dbReference type="ARBA" id="ARBA00023163"/>
    </source>
</evidence>
<protein>
    <submittedName>
        <fullName evidence="8">Response regulator</fullName>
    </submittedName>
</protein>
<keyword evidence="1 5" id="KW-0597">Phosphoprotein</keyword>
<dbReference type="CDD" id="cd06170">
    <property type="entry name" value="LuxR_C_like"/>
    <property type="match status" value="1"/>
</dbReference>
<comment type="caution">
    <text evidence="8">The sequence shown here is derived from an EMBL/GenBank/DDBJ whole genome shotgun (WGS) entry which is preliminary data.</text>
</comment>
<accession>A0ABV8SFQ1</accession>
<dbReference type="SUPFAM" id="SSF46894">
    <property type="entry name" value="C-terminal effector domain of the bipartite response regulators"/>
    <property type="match status" value="1"/>
</dbReference>
<dbReference type="Pfam" id="PF00196">
    <property type="entry name" value="GerE"/>
    <property type="match status" value="1"/>
</dbReference>
<feature type="domain" description="HTH luxR-type" evidence="6">
    <location>
        <begin position="157"/>
        <end position="221"/>
    </location>
</feature>
<dbReference type="CDD" id="cd17535">
    <property type="entry name" value="REC_NarL-like"/>
    <property type="match status" value="1"/>
</dbReference>
<dbReference type="SUPFAM" id="SSF52172">
    <property type="entry name" value="CheY-like"/>
    <property type="match status" value="1"/>
</dbReference>
<organism evidence="8 9">
    <name type="scientific">Cohnella boryungensis</name>
    <dbReference type="NCBI Taxonomy" id="768479"/>
    <lineage>
        <taxon>Bacteria</taxon>
        <taxon>Bacillati</taxon>
        <taxon>Bacillota</taxon>
        <taxon>Bacilli</taxon>
        <taxon>Bacillales</taxon>
        <taxon>Paenibacillaceae</taxon>
        <taxon>Cohnella</taxon>
    </lineage>
</organism>
<evidence type="ECO:0000259" key="7">
    <source>
        <dbReference type="PROSITE" id="PS50110"/>
    </source>
</evidence>
<keyword evidence="2" id="KW-0805">Transcription regulation</keyword>